<evidence type="ECO:0000256" key="3">
    <source>
        <dbReference type="SAM" id="SignalP"/>
    </source>
</evidence>
<proteinExistence type="predicted"/>
<organism evidence="5 6">
    <name type="scientific">Nakamurella leprariae</name>
    <dbReference type="NCBI Taxonomy" id="2803911"/>
    <lineage>
        <taxon>Bacteria</taxon>
        <taxon>Bacillati</taxon>
        <taxon>Actinomycetota</taxon>
        <taxon>Actinomycetes</taxon>
        <taxon>Nakamurellales</taxon>
        <taxon>Nakamurellaceae</taxon>
        <taxon>Nakamurella</taxon>
    </lineage>
</organism>
<keyword evidence="2" id="KW-0472">Membrane</keyword>
<protein>
    <submittedName>
        <fullName evidence="5">YcnI family protein</fullName>
    </submittedName>
</protein>
<comment type="caution">
    <text evidence="5">The sequence shown here is derived from an EMBL/GenBank/DDBJ whole genome shotgun (WGS) entry which is preliminary data.</text>
</comment>
<dbReference type="Pfam" id="PF07987">
    <property type="entry name" value="DUF1775"/>
    <property type="match status" value="1"/>
</dbReference>
<name>A0A938YFT1_9ACTN</name>
<dbReference type="Proteomes" id="UP000663792">
    <property type="component" value="Unassembled WGS sequence"/>
</dbReference>
<evidence type="ECO:0000256" key="1">
    <source>
        <dbReference type="SAM" id="MobiDB-lite"/>
    </source>
</evidence>
<feature type="transmembrane region" description="Helical" evidence="2">
    <location>
        <begin position="218"/>
        <end position="237"/>
    </location>
</feature>
<sequence>MPATAAAMLLGSGLAAAHVTVNPSSATAGSYSTLTFRVPNESATAATTALTVEFPTDTPFASVRYQPVPGWTAEVVREPLPAPVTQGTVTIDEAVTSITWTADAGTSIGQDQFGQFTVSVGPVPDVESISFPASQVYDDGSVVDWDEVAAADAEEPEHPAPTLTVQPAAADTDGAHVHGATAGGTSSSSTAPPTSAANDLTVTAAQTPASDDGTARTLGAIGIALAAVAVLLAAVGVRTARARR</sequence>
<dbReference type="AlphaFoldDB" id="A0A938YFT1"/>
<keyword evidence="2" id="KW-1133">Transmembrane helix</keyword>
<keyword evidence="2" id="KW-0812">Transmembrane</keyword>
<feature type="chain" id="PRO_5038338497" evidence="3">
    <location>
        <begin position="18"/>
        <end position="244"/>
    </location>
</feature>
<keyword evidence="6" id="KW-1185">Reference proteome</keyword>
<evidence type="ECO:0000256" key="2">
    <source>
        <dbReference type="SAM" id="Phobius"/>
    </source>
</evidence>
<dbReference type="CDD" id="cd08545">
    <property type="entry name" value="YcnI_like"/>
    <property type="match status" value="1"/>
</dbReference>
<dbReference type="InterPro" id="IPR012533">
    <property type="entry name" value="YcnI-copper_dom"/>
</dbReference>
<dbReference type="Gene3D" id="2.60.40.2230">
    <property type="entry name" value="Uncharacterised protein YcnI-like PF07987, DUF1775"/>
    <property type="match status" value="1"/>
</dbReference>
<gene>
    <name evidence="5" type="ORF">JL106_17570</name>
</gene>
<feature type="domain" description="YncI copper-binding" evidence="4">
    <location>
        <begin position="18"/>
        <end position="165"/>
    </location>
</feature>
<accession>A0A938YFT1</accession>
<evidence type="ECO:0000259" key="4">
    <source>
        <dbReference type="Pfam" id="PF07987"/>
    </source>
</evidence>
<evidence type="ECO:0000313" key="5">
    <source>
        <dbReference type="EMBL" id="MBM9469099.1"/>
    </source>
</evidence>
<feature type="region of interest" description="Disordered" evidence="1">
    <location>
        <begin position="174"/>
        <end position="196"/>
    </location>
</feature>
<keyword evidence="3" id="KW-0732">Signal</keyword>
<dbReference type="RefSeq" id="WP_205262058.1">
    <property type="nucleotide sequence ID" value="NZ_JAERWK010000023.1"/>
</dbReference>
<reference evidence="5" key="1">
    <citation type="submission" date="2021-01" db="EMBL/GenBank/DDBJ databases">
        <title>YIM 132084 draft genome.</title>
        <authorList>
            <person name="An D."/>
        </authorList>
    </citation>
    <scope>NUCLEOTIDE SEQUENCE</scope>
    <source>
        <strain evidence="5">YIM 132084</strain>
    </source>
</reference>
<dbReference type="InterPro" id="IPR038507">
    <property type="entry name" value="YcnI-like_sf"/>
</dbReference>
<feature type="compositionally biased region" description="Low complexity" evidence="1">
    <location>
        <begin position="177"/>
        <end position="196"/>
    </location>
</feature>
<dbReference type="EMBL" id="JAERWK010000023">
    <property type="protein sequence ID" value="MBM9469099.1"/>
    <property type="molecule type" value="Genomic_DNA"/>
</dbReference>
<feature type="signal peptide" evidence="3">
    <location>
        <begin position="1"/>
        <end position="17"/>
    </location>
</feature>
<evidence type="ECO:0000313" key="6">
    <source>
        <dbReference type="Proteomes" id="UP000663792"/>
    </source>
</evidence>